<evidence type="ECO:0000256" key="12">
    <source>
        <dbReference type="SAM" id="MobiDB-lite"/>
    </source>
</evidence>
<feature type="region of interest" description="Disordered" evidence="12">
    <location>
        <begin position="304"/>
        <end position="324"/>
    </location>
</feature>
<dbReference type="EC" id="3.5.3.1" evidence="2 11"/>
<feature type="region of interest" description="Disordered" evidence="12">
    <location>
        <begin position="367"/>
        <end position="419"/>
    </location>
</feature>
<dbReference type="GO" id="GO:0000050">
    <property type="term" value="P:urea cycle"/>
    <property type="evidence" value="ECO:0007669"/>
    <property type="project" value="UniProtKB-KW"/>
</dbReference>
<dbReference type="FunFam" id="3.40.800.10:FF:000005">
    <property type="entry name" value="Arginase"/>
    <property type="match status" value="1"/>
</dbReference>
<keyword evidence="14" id="KW-1185">Reference proteome</keyword>
<proteinExistence type="inferred from homology"/>
<evidence type="ECO:0000256" key="9">
    <source>
        <dbReference type="ARBA" id="ARBA00047391"/>
    </source>
</evidence>
<keyword evidence="4 11" id="KW-0835">Urea cycle</keyword>
<keyword evidence="6 11" id="KW-0479">Metal-binding</keyword>
<keyword evidence="7 11" id="KW-0378">Hydrolase</keyword>
<dbReference type="GO" id="GO:0030145">
    <property type="term" value="F:manganese ion binding"/>
    <property type="evidence" value="ECO:0007669"/>
    <property type="project" value="TreeGrafter"/>
</dbReference>
<comment type="caution">
    <text evidence="13">The sequence shown here is derived from an EMBL/GenBank/DDBJ whole genome shotgun (WGS) entry which is preliminary data.</text>
</comment>
<dbReference type="PRINTS" id="PR00116">
    <property type="entry name" value="ARGINASE"/>
</dbReference>
<feature type="compositionally biased region" description="Acidic residues" evidence="12">
    <location>
        <begin position="387"/>
        <end position="419"/>
    </location>
</feature>
<dbReference type="InterPro" id="IPR023696">
    <property type="entry name" value="Ureohydrolase_dom_sf"/>
</dbReference>
<keyword evidence="5 11" id="KW-0056">Arginine metabolism</keyword>
<evidence type="ECO:0000256" key="5">
    <source>
        <dbReference type="ARBA" id="ARBA00022503"/>
    </source>
</evidence>
<dbReference type="InterPro" id="IPR006035">
    <property type="entry name" value="Ureohydrolase"/>
</dbReference>
<protein>
    <recommendedName>
        <fullName evidence="3 11">Arginase</fullName>
        <ecNumber evidence="2 11">3.5.3.1</ecNumber>
    </recommendedName>
</protein>
<dbReference type="CDD" id="cd09989">
    <property type="entry name" value="Arginase"/>
    <property type="match status" value="1"/>
</dbReference>
<feature type="region of interest" description="Disordered" evidence="12">
    <location>
        <begin position="1"/>
        <end position="24"/>
    </location>
</feature>
<dbReference type="PANTHER" id="PTHR43782:SF3">
    <property type="entry name" value="ARGINASE"/>
    <property type="match status" value="1"/>
</dbReference>
<evidence type="ECO:0000256" key="4">
    <source>
        <dbReference type="ARBA" id="ARBA00022436"/>
    </source>
</evidence>
<dbReference type="GO" id="GO:0005634">
    <property type="term" value="C:nucleus"/>
    <property type="evidence" value="ECO:0007669"/>
    <property type="project" value="TreeGrafter"/>
</dbReference>
<evidence type="ECO:0000313" key="13">
    <source>
        <dbReference type="EMBL" id="GFO10944.1"/>
    </source>
</evidence>
<evidence type="ECO:0000313" key="14">
    <source>
        <dbReference type="Proteomes" id="UP000735302"/>
    </source>
</evidence>
<dbReference type="PANTHER" id="PTHR43782">
    <property type="entry name" value="ARGINASE"/>
    <property type="match status" value="1"/>
</dbReference>
<dbReference type="Pfam" id="PF00491">
    <property type="entry name" value="Arginase"/>
    <property type="match status" value="1"/>
</dbReference>
<evidence type="ECO:0000256" key="1">
    <source>
        <dbReference type="ARBA" id="ARBA00005098"/>
    </source>
</evidence>
<dbReference type="EMBL" id="BLXT01004214">
    <property type="protein sequence ID" value="GFO10944.1"/>
    <property type="molecule type" value="Genomic_DNA"/>
</dbReference>
<dbReference type="AlphaFoldDB" id="A0AAV4AX22"/>
<accession>A0AAV4AX22</accession>
<comment type="pathway">
    <text evidence="1 11">Nitrogen metabolism; urea cycle; L-ornithine and urea from L-arginine: step 1/1.</text>
</comment>
<dbReference type="Gene3D" id="3.40.800.10">
    <property type="entry name" value="Ureohydrolase domain"/>
    <property type="match status" value="1"/>
</dbReference>
<dbReference type="GO" id="GO:0010121">
    <property type="term" value="P:L-arginine catabolic process to proline via ornithine"/>
    <property type="evidence" value="ECO:0007669"/>
    <property type="project" value="UniProtKB-ARBA"/>
</dbReference>
<dbReference type="NCBIfam" id="TIGR01229">
    <property type="entry name" value="rocF_arginase"/>
    <property type="match status" value="1"/>
</dbReference>
<comment type="cofactor">
    <cofactor evidence="11">
        <name>Mn(2+)</name>
        <dbReference type="ChEBI" id="CHEBI:29035"/>
    </cofactor>
    <text evidence="11">Binds 2 manganese ions per subunit.</text>
</comment>
<dbReference type="SUPFAM" id="SSF52768">
    <property type="entry name" value="Arginase/deacetylase"/>
    <property type="match status" value="1"/>
</dbReference>
<evidence type="ECO:0000256" key="10">
    <source>
        <dbReference type="PROSITE-ProRule" id="PRU00742"/>
    </source>
</evidence>
<sequence length="433" mass="46987">MSGQSKPVGVIGFPFSKGQPRGGTEYGPKVLREGGLVSLLENLGNKVVDHKDVEIPEVDAKHGIKDTLKNGQAVGLANKKLSETVSKLLQADETVLVLGGDHSLGIGSIHGHAQAQPDVVVVWVDAHADINTPLSSPSGNIHGMPLSFIVRDLQSYMPQSPGFEWCKPCLSAKDIVYIGLRDVDPAENLIIKKMGIPSFSMQEVDALGIKEVLDRALSAVDPSGNRPIHVSFDVDAMDPSVAASTGTPVRGGLTIRESFYIAETIAATGRMAVLDIVEVNPLLGTEKEQKLTVENTVDLTTKFYGGHREGNPPPGYVIPKPDAPKKAKDSVSKSFFSCLLTPSSVPFPLWILPKLLADDRRPWLCHGMLKPPPSPSLDFDRNSQGVDDNDDDDDDDDDDNDDERDDDDDDDDYDDDDDDYRTAVYYIIITGCK</sequence>
<dbReference type="InterPro" id="IPR014033">
    <property type="entry name" value="Arginase"/>
</dbReference>
<dbReference type="Proteomes" id="UP000735302">
    <property type="component" value="Unassembled WGS sequence"/>
</dbReference>
<reference evidence="13 14" key="1">
    <citation type="journal article" date="2021" name="Elife">
        <title>Chloroplast acquisition without the gene transfer in kleptoplastic sea slugs, Plakobranchus ocellatus.</title>
        <authorList>
            <person name="Maeda T."/>
            <person name="Takahashi S."/>
            <person name="Yoshida T."/>
            <person name="Shimamura S."/>
            <person name="Takaki Y."/>
            <person name="Nagai Y."/>
            <person name="Toyoda A."/>
            <person name="Suzuki Y."/>
            <person name="Arimoto A."/>
            <person name="Ishii H."/>
            <person name="Satoh N."/>
            <person name="Nishiyama T."/>
            <person name="Hasebe M."/>
            <person name="Maruyama T."/>
            <person name="Minagawa J."/>
            <person name="Obokata J."/>
            <person name="Shigenobu S."/>
        </authorList>
    </citation>
    <scope>NUCLEOTIDE SEQUENCE [LARGE SCALE GENOMIC DNA]</scope>
</reference>
<evidence type="ECO:0000256" key="6">
    <source>
        <dbReference type="ARBA" id="ARBA00022723"/>
    </source>
</evidence>
<name>A0AAV4AX22_9GAST</name>
<dbReference type="GO" id="GO:0004053">
    <property type="term" value="F:arginase activity"/>
    <property type="evidence" value="ECO:0007669"/>
    <property type="project" value="UniProtKB-EC"/>
</dbReference>
<comment type="catalytic activity">
    <reaction evidence="9 11">
        <text>L-arginine + H2O = urea + L-ornithine</text>
        <dbReference type="Rhea" id="RHEA:20569"/>
        <dbReference type="ChEBI" id="CHEBI:15377"/>
        <dbReference type="ChEBI" id="CHEBI:16199"/>
        <dbReference type="ChEBI" id="CHEBI:32682"/>
        <dbReference type="ChEBI" id="CHEBI:46911"/>
        <dbReference type="EC" id="3.5.3.1"/>
    </reaction>
</comment>
<dbReference type="GO" id="GO:0005829">
    <property type="term" value="C:cytosol"/>
    <property type="evidence" value="ECO:0007669"/>
    <property type="project" value="TreeGrafter"/>
</dbReference>
<dbReference type="PROSITE" id="PS51409">
    <property type="entry name" value="ARGINASE_2"/>
    <property type="match status" value="1"/>
</dbReference>
<keyword evidence="8 11" id="KW-0464">Manganese</keyword>
<evidence type="ECO:0000256" key="7">
    <source>
        <dbReference type="ARBA" id="ARBA00022801"/>
    </source>
</evidence>
<evidence type="ECO:0000256" key="3">
    <source>
        <dbReference type="ARBA" id="ARBA00018123"/>
    </source>
</evidence>
<evidence type="ECO:0000256" key="2">
    <source>
        <dbReference type="ARBA" id="ARBA00012168"/>
    </source>
</evidence>
<evidence type="ECO:0000256" key="8">
    <source>
        <dbReference type="ARBA" id="ARBA00023211"/>
    </source>
</evidence>
<comment type="similarity">
    <text evidence="10 11">Belongs to the arginase family.</text>
</comment>
<organism evidence="13 14">
    <name type="scientific">Plakobranchus ocellatus</name>
    <dbReference type="NCBI Taxonomy" id="259542"/>
    <lineage>
        <taxon>Eukaryota</taxon>
        <taxon>Metazoa</taxon>
        <taxon>Spiralia</taxon>
        <taxon>Lophotrochozoa</taxon>
        <taxon>Mollusca</taxon>
        <taxon>Gastropoda</taxon>
        <taxon>Heterobranchia</taxon>
        <taxon>Euthyneura</taxon>
        <taxon>Panpulmonata</taxon>
        <taxon>Sacoglossa</taxon>
        <taxon>Placobranchoidea</taxon>
        <taxon>Plakobranchidae</taxon>
        <taxon>Plakobranchus</taxon>
    </lineage>
</organism>
<evidence type="ECO:0000256" key="11">
    <source>
        <dbReference type="RuleBase" id="RU361159"/>
    </source>
</evidence>
<gene>
    <name evidence="13" type="ORF">PoB_003744900</name>
</gene>